<sequence>MMKVTLRILSVVYCLFLNPTAAREAEVPITSSSPQVTEEEIRTFKAEPNATHILFRIKERTIETGKHMDNNLVPGAINMYYTLNKFREYMPTRSEIEVSAEKPIFAGMNINITSEDSIHVTAPQQIRLSLSLCDTSKDAVFTAPWFGVDMFFVTAKEDIKILAPQGSKGWLQGLIIKHTASFERPFTFMLRGDIDFNQCATLEDFLVVGAGEIDFLVRKSDSQIN</sequence>
<dbReference type="KEGG" id="paca:ID47_08675"/>
<organism evidence="2 3">
    <name type="scientific">Candidatus Odyssella acanthamoebae</name>
    <dbReference type="NCBI Taxonomy" id="91604"/>
    <lineage>
        <taxon>Bacteria</taxon>
        <taxon>Pseudomonadati</taxon>
        <taxon>Pseudomonadota</taxon>
        <taxon>Alphaproteobacteria</taxon>
        <taxon>Holosporales</taxon>
        <taxon>Candidatus Paracaedibacteraceae</taxon>
        <taxon>Candidatus Odyssella</taxon>
    </lineage>
</organism>
<dbReference type="AlphaFoldDB" id="A0A077AYS2"/>
<feature type="signal peptide" evidence="1">
    <location>
        <begin position="1"/>
        <end position="24"/>
    </location>
</feature>
<evidence type="ECO:0000313" key="3">
    <source>
        <dbReference type="Proteomes" id="UP000028926"/>
    </source>
</evidence>
<evidence type="ECO:0000256" key="1">
    <source>
        <dbReference type="SAM" id="SignalP"/>
    </source>
</evidence>
<evidence type="ECO:0008006" key="4">
    <source>
        <dbReference type="Google" id="ProtNLM"/>
    </source>
</evidence>
<accession>A0A077AYS2</accession>
<proteinExistence type="predicted"/>
<dbReference type="Proteomes" id="UP000028926">
    <property type="component" value="Chromosome"/>
</dbReference>
<reference evidence="2 3" key="1">
    <citation type="submission" date="2014-07" db="EMBL/GenBank/DDBJ databases">
        <title>Comparative genomic insights into amoeba endosymbionts belonging to the families of Holosporaceae and Candidatus Midichloriaceae within Rickettsiales.</title>
        <authorList>
            <person name="Wang Z."/>
            <person name="Wu M."/>
        </authorList>
    </citation>
    <scope>NUCLEOTIDE SEQUENCE [LARGE SCALE GENOMIC DNA]</scope>
    <source>
        <strain evidence="2">PRA3</strain>
    </source>
</reference>
<name>A0A077AYS2_9PROT</name>
<evidence type="ECO:0000313" key="2">
    <source>
        <dbReference type="EMBL" id="AIK96783.1"/>
    </source>
</evidence>
<protein>
    <recommendedName>
        <fullName evidence="4">Lipid/polyisoprenoid-binding YceI-like domain-containing protein</fullName>
    </recommendedName>
</protein>
<keyword evidence="1" id="KW-0732">Signal</keyword>
<feature type="chain" id="PRO_5001717336" description="Lipid/polyisoprenoid-binding YceI-like domain-containing protein" evidence="1">
    <location>
        <begin position="25"/>
        <end position="225"/>
    </location>
</feature>
<dbReference type="EMBL" id="CP008941">
    <property type="protein sequence ID" value="AIK96783.1"/>
    <property type="molecule type" value="Genomic_DNA"/>
</dbReference>
<dbReference type="HOGENOM" id="CLU_1228094_0_0_5"/>
<gene>
    <name evidence="2" type="ORF">ID47_08675</name>
</gene>
<keyword evidence="3" id="KW-1185">Reference proteome</keyword>
<dbReference type="RefSeq" id="WP_038465486.1">
    <property type="nucleotide sequence ID" value="NZ_CP008941.1"/>
</dbReference>